<evidence type="ECO:0000256" key="1">
    <source>
        <dbReference type="SAM" id="Coils"/>
    </source>
</evidence>
<dbReference type="EMBL" id="SBKP01000006">
    <property type="protein sequence ID" value="RXR28994.1"/>
    <property type="molecule type" value="Genomic_DNA"/>
</dbReference>
<keyword evidence="3" id="KW-1185">Reference proteome</keyword>
<sequence length="143" mass="15857">MEVSDAAATALPEDVYNFISHVCLLASNHGGWFDKEGFAVMSPICDEANRILQMHASATQSAELDALREEVELGQMHYRRCNNALNKERARAQSAEATIAQLRDRVAGLEELLRDAGTTSVRLEYSAGWHARRRALLTQNEVG</sequence>
<dbReference type="RefSeq" id="WP_129404058.1">
    <property type="nucleotide sequence ID" value="NZ_SBKP01000006.1"/>
</dbReference>
<dbReference type="AlphaFoldDB" id="A0A4Q1KK25"/>
<organism evidence="2 3">
    <name type="scientific">Sphingobium fluviale</name>
    <dbReference type="NCBI Taxonomy" id="2506423"/>
    <lineage>
        <taxon>Bacteria</taxon>
        <taxon>Pseudomonadati</taxon>
        <taxon>Pseudomonadota</taxon>
        <taxon>Alphaproteobacteria</taxon>
        <taxon>Sphingomonadales</taxon>
        <taxon>Sphingomonadaceae</taxon>
        <taxon>Sphingobium</taxon>
    </lineage>
</organism>
<comment type="caution">
    <text evidence="2">The sequence shown here is derived from an EMBL/GenBank/DDBJ whole genome shotgun (WGS) entry which is preliminary data.</text>
</comment>
<evidence type="ECO:0000313" key="2">
    <source>
        <dbReference type="EMBL" id="RXR28994.1"/>
    </source>
</evidence>
<protein>
    <submittedName>
        <fullName evidence="2">Uncharacterized protein</fullName>
    </submittedName>
</protein>
<dbReference type="Proteomes" id="UP000290958">
    <property type="component" value="Unassembled WGS sequence"/>
</dbReference>
<evidence type="ECO:0000313" key="3">
    <source>
        <dbReference type="Proteomes" id="UP000290958"/>
    </source>
</evidence>
<gene>
    <name evidence="2" type="ORF">EQG66_07905</name>
</gene>
<feature type="coiled-coil region" evidence="1">
    <location>
        <begin position="78"/>
        <end position="119"/>
    </location>
</feature>
<proteinExistence type="predicted"/>
<name>A0A4Q1KK25_9SPHN</name>
<reference evidence="3" key="1">
    <citation type="submission" date="2019-01" db="EMBL/GenBank/DDBJ databases">
        <title>Cytophagaceae bacterium strain CAR-16.</title>
        <authorList>
            <person name="Chen W.-M."/>
        </authorList>
    </citation>
    <scope>NUCLEOTIDE SEQUENCE [LARGE SCALE GENOMIC DNA]</scope>
    <source>
        <strain evidence="3">CHR27</strain>
    </source>
</reference>
<accession>A0A4Q1KK25</accession>
<keyword evidence="1" id="KW-0175">Coiled coil</keyword>